<dbReference type="InterPro" id="IPR021109">
    <property type="entry name" value="Peptidase_aspartic_dom_sf"/>
</dbReference>
<reference evidence="7" key="1">
    <citation type="submission" date="2024-03" db="EMBL/GenBank/DDBJ databases">
        <title>WGS assembly of Saponaria officinalis var. Norfolk2.</title>
        <authorList>
            <person name="Jenkins J."/>
            <person name="Shu S."/>
            <person name="Grimwood J."/>
            <person name="Barry K."/>
            <person name="Goodstein D."/>
            <person name="Schmutz J."/>
            <person name="Leebens-Mack J."/>
            <person name="Osbourn A."/>
        </authorList>
    </citation>
    <scope>NUCLEOTIDE SEQUENCE [LARGE SCALE GENOMIC DNA]</scope>
    <source>
        <strain evidence="7">JIC</strain>
    </source>
</reference>
<feature type="domain" description="Peptidase A1" evidence="6">
    <location>
        <begin position="102"/>
        <end position="469"/>
    </location>
</feature>
<dbReference type="InterPro" id="IPR051708">
    <property type="entry name" value="Plant_Aspart_Prot_A1"/>
</dbReference>
<evidence type="ECO:0000259" key="6">
    <source>
        <dbReference type="PROSITE" id="PS51767"/>
    </source>
</evidence>
<evidence type="ECO:0000256" key="5">
    <source>
        <dbReference type="ARBA" id="ARBA00023180"/>
    </source>
</evidence>
<dbReference type="PANTHER" id="PTHR47967:SF123">
    <property type="entry name" value="ASPARTIC PROTEINASE NEPENTHESIN-1-LIKE"/>
    <property type="match status" value="1"/>
</dbReference>
<dbReference type="GO" id="GO:0005576">
    <property type="term" value="C:extracellular region"/>
    <property type="evidence" value="ECO:0007669"/>
    <property type="project" value="TreeGrafter"/>
</dbReference>
<sequence length="478" mass="55083">MMTINKLNMETCLHLLFVVLYGLSLTIYSKSANLHLRMIHIDSPDSPIYQPNLTNIERADRLITMSNNRMQTLARKTSQRNASGFLEPNQVPLQIQTQDMGYYVHIGIGQFNDHDHPYQHVFLIFDTASSQIWTQCEGCHPCFRQRYPLFQMVSSQTFRLCRQNECPGEWNQEQQQCIADMMYYGGASRQIGVWSRETFTFTSNNYRDDDIRNVRFVCGMVSYNSQLDSDYNVISGVLGMDQSETSLITQLGPEGGYQFSYCLQDHLDHEGMYPPMYLSFGNHINRPSEMYTTRLINVPGRSSFYYVKLEGISVDGTLLQIPRRLFTIRRDYTGGVILDTGSTYTYLVSDAFDILKDAVATYIENHNNNLRMRDEPNNPSGLEACWEPLEDIQQSDRPEVTFHFQGDADLEVQSSEMIPIFGYPGVVHSPGLYCMTVMRSPHDFNIIGAYQQIDQRFIIDVRRSKVHFAYENCATSSW</sequence>
<dbReference type="GO" id="GO:0006508">
    <property type="term" value="P:proteolysis"/>
    <property type="evidence" value="ECO:0007669"/>
    <property type="project" value="UniProtKB-KW"/>
</dbReference>
<keyword evidence="8" id="KW-1185">Reference proteome</keyword>
<evidence type="ECO:0000256" key="2">
    <source>
        <dbReference type="ARBA" id="ARBA00022670"/>
    </source>
</evidence>
<dbReference type="Gene3D" id="2.40.70.10">
    <property type="entry name" value="Acid Proteases"/>
    <property type="match status" value="2"/>
</dbReference>
<dbReference type="InterPro" id="IPR034161">
    <property type="entry name" value="Pepsin-like_plant"/>
</dbReference>
<dbReference type="EMBL" id="JBDFQZ010000004">
    <property type="protein sequence ID" value="KAK9734171.1"/>
    <property type="molecule type" value="Genomic_DNA"/>
</dbReference>
<dbReference type="InterPro" id="IPR032861">
    <property type="entry name" value="TAXi_N"/>
</dbReference>
<organism evidence="7 8">
    <name type="scientific">Saponaria officinalis</name>
    <name type="common">Common soapwort</name>
    <name type="synonym">Lychnis saponaria</name>
    <dbReference type="NCBI Taxonomy" id="3572"/>
    <lineage>
        <taxon>Eukaryota</taxon>
        <taxon>Viridiplantae</taxon>
        <taxon>Streptophyta</taxon>
        <taxon>Embryophyta</taxon>
        <taxon>Tracheophyta</taxon>
        <taxon>Spermatophyta</taxon>
        <taxon>Magnoliopsida</taxon>
        <taxon>eudicotyledons</taxon>
        <taxon>Gunneridae</taxon>
        <taxon>Pentapetalae</taxon>
        <taxon>Caryophyllales</taxon>
        <taxon>Caryophyllaceae</taxon>
        <taxon>Caryophylleae</taxon>
        <taxon>Saponaria</taxon>
    </lineage>
</organism>
<keyword evidence="5" id="KW-0325">Glycoprotein</keyword>
<dbReference type="Pfam" id="PF14543">
    <property type="entry name" value="TAXi_N"/>
    <property type="match status" value="1"/>
</dbReference>
<dbReference type="Pfam" id="PF14541">
    <property type="entry name" value="TAXi_C"/>
    <property type="match status" value="1"/>
</dbReference>
<evidence type="ECO:0000256" key="1">
    <source>
        <dbReference type="ARBA" id="ARBA00007447"/>
    </source>
</evidence>
<dbReference type="PROSITE" id="PS00141">
    <property type="entry name" value="ASP_PROTEASE"/>
    <property type="match status" value="1"/>
</dbReference>
<keyword evidence="2" id="KW-0645">Protease</keyword>
<evidence type="ECO:0000256" key="3">
    <source>
        <dbReference type="ARBA" id="ARBA00022750"/>
    </source>
</evidence>
<evidence type="ECO:0000313" key="8">
    <source>
        <dbReference type="Proteomes" id="UP001443914"/>
    </source>
</evidence>
<gene>
    <name evidence="7" type="ORF">RND81_04G120100</name>
</gene>
<dbReference type="InterPro" id="IPR032799">
    <property type="entry name" value="TAXi_C"/>
</dbReference>
<dbReference type="PANTHER" id="PTHR47967">
    <property type="entry name" value="OS07G0603500 PROTEIN-RELATED"/>
    <property type="match status" value="1"/>
</dbReference>
<keyword evidence="3" id="KW-0064">Aspartyl protease</keyword>
<proteinExistence type="inferred from homology"/>
<accession>A0AAW1LL42</accession>
<dbReference type="PROSITE" id="PS51767">
    <property type="entry name" value="PEPTIDASE_A1"/>
    <property type="match status" value="1"/>
</dbReference>
<dbReference type="GO" id="GO:0004190">
    <property type="term" value="F:aspartic-type endopeptidase activity"/>
    <property type="evidence" value="ECO:0007669"/>
    <property type="project" value="UniProtKB-KW"/>
</dbReference>
<dbReference type="AlphaFoldDB" id="A0AAW1LL42"/>
<evidence type="ECO:0000313" key="7">
    <source>
        <dbReference type="EMBL" id="KAK9734171.1"/>
    </source>
</evidence>
<evidence type="ECO:0000256" key="4">
    <source>
        <dbReference type="ARBA" id="ARBA00022801"/>
    </source>
</evidence>
<dbReference type="InterPro" id="IPR001969">
    <property type="entry name" value="Aspartic_peptidase_AS"/>
</dbReference>
<comment type="similarity">
    <text evidence="1">Belongs to the peptidase A1 family.</text>
</comment>
<dbReference type="InterPro" id="IPR033121">
    <property type="entry name" value="PEPTIDASE_A1"/>
</dbReference>
<name>A0AAW1LL42_SAPOF</name>
<dbReference type="SUPFAM" id="SSF50630">
    <property type="entry name" value="Acid proteases"/>
    <property type="match status" value="1"/>
</dbReference>
<dbReference type="Proteomes" id="UP001443914">
    <property type="component" value="Unassembled WGS sequence"/>
</dbReference>
<protein>
    <recommendedName>
        <fullName evidence="6">Peptidase A1 domain-containing protein</fullName>
    </recommendedName>
</protein>
<keyword evidence="4" id="KW-0378">Hydrolase</keyword>
<comment type="caution">
    <text evidence="7">The sequence shown here is derived from an EMBL/GenBank/DDBJ whole genome shotgun (WGS) entry which is preliminary data.</text>
</comment>
<dbReference type="CDD" id="cd05476">
    <property type="entry name" value="pepsin_A_like_plant"/>
    <property type="match status" value="1"/>
</dbReference>